<sequence length="87" mass="9767">CTNYNETVTNSTGTNNSSINATNSNTNNDTSWVDMKEEIKNCTFNVTTGMENKMKRQHAFFNRLDIVPIDGSTGYMMRSCNTSVILK</sequence>
<proteinExistence type="predicted"/>
<dbReference type="Pfam" id="PF00516">
    <property type="entry name" value="GP120"/>
    <property type="match status" value="1"/>
</dbReference>
<dbReference type="Gene3D" id="3.10.20.10">
    <property type="match status" value="1"/>
</dbReference>
<feature type="non-terminal residue" evidence="3">
    <location>
        <position position="87"/>
    </location>
</feature>
<keyword evidence="3" id="KW-0261">Viral envelope protein</keyword>
<gene>
    <name evidence="3" type="primary">env</name>
</gene>
<evidence type="ECO:0000256" key="1">
    <source>
        <dbReference type="SAM" id="MobiDB-lite"/>
    </source>
</evidence>
<dbReference type="EMBL" id="KM102333">
    <property type="protein sequence ID" value="AII80408.1"/>
    <property type="molecule type" value="Genomic_DNA"/>
</dbReference>
<protein>
    <submittedName>
        <fullName evidence="3">Envelope glycoprotein</fullName>
    </submittedName>
</protein>
<organism evidence="3">
    <name type="scientific">Human immunodeficiency virus type 1</name>
    <name type="common">HIV-1</name>
    <dbReference type="NCBI Taxonomy" id="11676"/>
    <lineage>
        <taxon>Viruses</taxon>
        <taxon>Riboviria</taxon>
        <taxon>Pararnavirae</taxon>
        <taxon>Artverviricota</taxon>
        <taxon>Revtraviricetes</taxon>
        <taxon>Ortervirales</taxon>
        <taxon>Retroviridae</taxon>
        <taxon>Orthoretrovirinae</taxon>
        <taxon>Lentivirus</taxon>
        <taxon>Lentivirus humimdef1</taxon>
    </lineage>
</organism>
<evidence type="ECO:0000259" key="2">
    <source>
        <dbReference type="Pfam" id="PF00516"/>
    </source>
</evidence>
<dbReference type="InterPro" id="IPR000777">
    <property type="entry name" value="HIV1_Gp120"/>
</dbReference>
<dbReference type="GO" id="GO:0019031">
    <property type="term" value="C:viral envelope"/>
    <property type="evidence" value="ECO:0007669"/>
    <property type="project" value="UniProtKB-KW"/>
</dbReference>
<reference evidence="3" key="1">
    <citation type="submission" date="2014-07" db="EMBL/GenBank/DDBJ databases">
        <title>The role of HIV-1 V2/a4b7 binding tripeptide: does LDI stand for local dissemination impact?</title>
        <authorList>
            <person name="Hait S.H."/>
            <person name="Soares E.A.J.M."/>
            <person name="Sprinz E."/>
            <person name="Arthus J.A."/>
            <person name="Machado E.S."/>
            <person name="Soares M.A."/>
        </authorList>
    </citation>
    <scope>NUCLEOTIDE SEQUENCE</scope>
    <source>
        <strain evidence="3">IA_338</strain>
    </source>
</reference>
<accession>A0A0K0KIM2</accession>
<feature type="domain" description="Human immunodeficiency virus 1 envelope glycoprotein Gp120" evidence="2">
    <location>
        <begin position="9"/>
        <end position="85"/>
    </location>
</feature>
<name>A0A0K0KIM2_HV1</name>
<evidence type="ECO:0000313" key="3">
    <source>
        <dbReference type="EMBL" id="AII80408.1"/>
    </source>
</evidence>
<keyword evidence="3" id="KW-0946">Virion</keyword>
<organismHost>
    <name type="scientific">Homo sapiens</name>
    <name type="common">Human</name>
    <dbReference type="NCBI Taxonomy" id="9606"/>
</organismHost>
<feature type="region of interest" description="Disordered" evidence="1">
    <location>
        <begin position="1"/>
        <end position="30"/>
    </location>
</feature>
<feature type="non-terminal residue" evidence="3">
    <location>
        <position position="1"/>
    </location>
</feature>